<dbReference type="GO" id="GO:0050660">
    <property type="term" value="F:flavin adenine dinucleotide binding"/>
    <property type="evidence" value="ECO:0007669"/>
    <property type="project" value="TreeGrafter"/>
</dbReference>
<dbReference type="InterPro" id="IPR036188">
    <property type="entry name" value="FAD/NAD-bd_sf"/>
</dbReference>
<dbReference type="EMBL" id="BAUU01000001">
    <property type="protein sequence ID" value="GAE28682.1"/>
    <property type="molecule type" value="Genomic_DNA"/>
</dbReference>
<dbReference type="OrthoDB" id="178899at2"/>
<evidence type="ECO:0000313" key="3">
    <source>
        <dbReference type="EMBL" id="GAE28682.1"/>
    </source>
</evidence>
<keyword evidence="2" id="KW-0472">Membrane</keyword>
<dbReference type="InterPro" id="IPR050982">
    <property type="entry name" value="Auxin_biosynth/cation_transpt"/>
</dbReference>
<accession>W4Q9M9</accession>
<protein>
    <submittedName>
        <fullName evidence="3">Thioredoxin reductase</fullName>
    </submittedName>
</protein>
<keyword evidence="4" id="KW-1185">Reference proteome</keyword>
<dbReference type="Proteomes" id="UP000018895">
    <property type="component" value="Unassembled WGS sequence"/>
</dbReference>
<organism evidence="3 4">
    <name type="scientific">Halalkalibacter hemicellulosilyticusJCM 9152</name>
    <dbReference type="NCBI Taxonomy" id="1236971"/>
    <lineage>
        <taxon>Bacteria</taxon>
        <taxon>Bacillati</taxon>
        <taxon>Bacillota</taxon>
        <taxon>Bacilli</taxon>
        <taxon>Bacillales</taxon>
        <taxon>Bacillaceae</taxon>
        <taxon>Halalkalibacter</taxon>
    </lineage>
</organism>
<sequence>MNRKLYYDVIIVGAGPAGIGLGALFKQMGLKNFLILERDAVGSSFRRWPEETRLLTPSFPGHGFGLLDLNAIVPSTSPGYTFQTEHLNGEEYADYLEAVAQHFELPIKFGVDVTGVNKLEDGFSIETHNGDYKAKFVVWACGEFQYPHNNGFPGGKLCLHTSSVASWGDIEDDEVIVIGGYESAIDAAINLIHYGKKVTVLSKGTVWEDDNPDPSIALSPFTFDRLNEVIDDEALTLKGNCTVNRVEQTEEGYLISLESGEVIFSSSRPILATGFRSSLSLIIEHFYYDENNMIELTEADESTVSEGLFLIGPQVRHKDVIFCFIYKFRQRFAVVAREIGKQLGMELNEKVFEEYRRSNMLLDDLSCCDNSCQC</sequence>
<dbReference type="STRING" id="1236971.JCM9152_10"/>
<dbReference type="PRINTS" id="PR00469">
    <property type="entry name" value="PNDRDTASEII"/>
</dbReference>
<evidence type="ECO:0000256" key="2">
    <source>
        <dbReference type="SAM" id="Phobius"/>
    </source>
</evidence>
<gene>
    <name evidence="3" type="ORF">JCM9152_10</name>
</gene>
<dbReference type="GO" id="GO:0004497">
    <property type="term" value="F:monooxygenase activity"/>
    <property type="evidence" value="ECO:0007669"/>
    <property type="project" value="TreeGrafter"/>
</dbReference>
<dbReference type="AlphaFoldDB" id="W4Q9M9"/>
<reference evidence="3" key="1">
    <citation type="journal article" date="2014" name="Genome Announc.">
        <title>Draft Genome Sequences of Three Alkaliphilic Bacillus Strains, Bacillus wakoensis JCM 9140T, Bacillus akibai JCM 9157T, and Bacillus hemicellulosilyticus JCM 9152T.</title>
        <authorList>
            <person name="Yuki M."/>
            <person name="Oshima K."/>
            <person name="Suda W."/>
            <person name="Oshida Y."/>
            <person name="Kitamura K."/>
            <person name="Iida T."/>
            <person name="Hattori M."/>
            <person name="Ohkuma M."/>
        </authorList>
    </citation>
    <scope>NUCLEOTIDE SEQUENCE [LARGE SCALE GENOMIC DNA]</scope>
    <source>
        <strain evidence="3">JCM 9152</strain>
    </source>
</reference>
<dbReference type="Gene3D" id="3.50.50.60">
    <property type="entry name" value="FAD/NAD(P)-binding domain"/>
    <property type="match status" value="2"/>
</dbReference>
<dbReference type="PANTHER" id="PTHR43539:SF89">
    <property type="entry name" value="NAD(P)-BINDING DOMAIN-CONTAINING PROTEIN"/>
    <property type="match status" value="1"/>
</dbReference>
<evidence type="ECO:0000313" key="4">
    <source>
        <dbReference type="Proteomes" id="UP000018895"/>
    </source>
</evidence>
<keyword evidence="1" id="KW-0560">Oxidoreductase</keyword>
<dbReference type="PANTHER" id="PTHR43539">
    <property type="entry name" value="FLAVIN-BINDING MONOOXYGENASE-LIKE PROTEIN (AFU_ORTHOLOGUE AFUA_4G09220)"/>
    <property type="match status" value="1"/>
</dbReference>
<dbReference type="SUPFAM" id="SSF51905">
    <property type="entry name" value="FAD/NAD(P)-binding domain"/>
    <property type="match status" value="2"/>
</dbReference>
<name>W4Q9M9_9BACI</name>
<keyword evidence="2" id="KW-1133">Transmembrane helix</keyword>
<evidence type="ECO:0000256" key="1">
    <source>
        <dbReference type="ARBA" id="ARBA00023002"/>
    </source>
</evidence>
<dbReference type="Pfam" id="PF13738">
    <property type="entry name" value="Pyr_redox_3"/>
    <property type="match status" value="1"/>
</dbReference>
<proteinExistence type="predicted"/>
<feature type="transmembrane region" description="Helical" evidence="2">
    <location>
        <begin position="6"/>
        <end position="25"/>
    </location>
</feature>
<comment type="caution">
    <text evidence="3">The sequence shown here is derived from an EMBL/GenBank/DDBJ whole genome shotgun (WGS) entry which is preliminary data.</text>
</comment>
<dbReference type="RefSeq" id="WP_035339594.1">
    <property type="nucleotide sequence ID" value="NZ_BAUU01000001.1"/>
</dbReference>
<keyword evidence="2" id="KW-0812">Transmembrane</keyword>